<accession>A0A370NU56</accession>
<gene>
    <name evidence="1" type="ORF">DN412_17000</name>
</gene>
<dbReference type="InterPro" id="IPR011856">
    <property type="entry name" value="tRNA_endonuc-like_dom_sf"/>
</dbReference>
<evidence type="ECO:0000313" key="1">
    <source>
        <dbReference type="EMBL" id="RDK09139.1"/>
    </source>
</evidence>
<evidence type="ECO:0008006" key="3">
    <source>
        <dbReference type="Google" id="ProtNLM"/>
    </source>
</evidence>
<dbReference type="RefSeq" id="WP_115212702.1">
    <property type="nucleotide sequence ID" value="NZ_QKWJ01000019.1"/>
</dbReference>
<dbReference type="Proteomes" id="UP000255165">
    <property type="component" value="Unassembled WGS sequence"/>
</dbReference>
<reference evidence="2" key="1">
    <citation type="submission" date="2018-06" db="EMBL/GenBank/DDBJ databases">
        <authorList>
            <person name="Feng T."/>
            <person name="Jeon C.O."/>
        </authorList>
    </citation>
    <scope>NUCLEOTIDE SEQUENCE [LARGE SCALE GENOMIC DNA]</scope>
    <source>
        <strain evidence="2">S23</strain>
    </source>
</reference>
<proteinExistence type="predicted"/>
<evidence type="ECO:0000313" key="2">
    <source>
        <dbReference type="Proteomes" id="UP000255165"/>
    </source>
</evidence>
<dbReference type="GO" id="GO:0003676">
    <property type="term" value="F:nucleic acid binding"/>
    <property type="evidence" value="ECO:0007669"/>
    <property type="project" value="InterPro"/>
</dbReference>
<comment type="caution">
    <text evidence="1">The sequence shown here is derived from an EMBL/GenBank/DDBJ whole genome shotgun (WGS) entry which is preliminary data.</text>
</comment>
<dbReference type="Gene3D" id="3.40.1350.10">
    <property type="match status" value="1"/>
</dbReference>
<keyword evidence="2" id="KW-1185">Reference proteome</keyword>
<name>A0A370NU56_9BURK</name>
<sequence length="412" mass="45281">MTAFLFDDATEPSTTSFERVALANAEGHSERWLQETLFRHPQLLPMFEMFGHGESFVPLCRELPLRFGTSTVYLDLLGVSATGRLVLVECKLWRNPEARREVIAQLFEYASLLSEWSYADLEARLKQSRGLSGVNPMFALAKARHPALQEAAFVDAVSASLRGGEFLLAIAGDGIRSDLQSLRRLVSGQSGLLSRLTLVELRLYRDPHGRTLLVPAVPFKTEVVQHRVLVSNEGVPLLLDRGGAPARMASGELNGEPVETDRTSNRLANRAFWDRFIANARFDHPDQMPPRHGGNNWVRLELPGPVAPLVAYREAGGNVGLMLKFIGAEGREVLQRLIDDQAALESEIGNALRFEVSHTAEPDGNTVGRLLVEPSDGRPVKIGEAAQLAWFLTTANALVNALRPRLAQAGNG</sequence>
<dbReference type="EMBL" id="QKWJ01000019">
    <property type="protein sequence ID" value="RDK09139.1"/>
    <property type="molecule type" value="Genomic_DNA"/>
</dbReference>
<dbReference type="AlphaFoldDB" id="A0A370NU56"/>
<organism evidence="1 2">
    <name type="scientific">Cupriavidus lacunae</name>
    <dbReference type="NCBI Taxonomy" id="2666307"/>
    <lineage>
        <taxon>Bacteria</taxon>
        <taxon>Pseudomonadati</taxon>
        <taxon>Pseudomonadota</taxon>
        <taxon>Betaproteobacteria</taxon>
        <taxon>Burkholderiales</taxon>
        <taxon>Burkholderiaceae</taxon>
        <taxon>Cupriavidus</taxon>
    </lineage>
</organism>
<protein>
    <recommendedName>
        <fullName evidence="3">DUF4268 domain-containing protein</fullName>
    </recommendedName>
</protein>